<dbReference type="Pfam" id="PF09754">
    <property type="entry name" value="PAC2"/>
    <property type="match status" value="1"/>
</dbReference>
<organism evidence="1">
    <name type="scientific">freshwater metagenome</name>
    <dbReference type="NCBI Taxonomy" id="449393"/>
    <lineage>
        <taxon>unclassified sequences</taxon>
        <taxon>metagenomes</taxon>
        <taxon>ecological metagenomes</taxon>
    </lineage>
</organism>
<name>A0A6J6B3K2_9ZZZZ</name>
<dbReference type="InterPro" id="IPR038389">
    <property type="entry name" value="PSMG2_sf"/>
</dbReference>
<dbReference type="AlphaFoldDB" id="A0A6J6B3K2"/>
<proteinExistence type="predicted"/>
<dbReference type="PIRSF" id="PIRSF028754">
    <property type="entry name" value="UCP028754"/>
    <property type="match status" value="1"/>
</dbReference>
<dbReference type="Gene3D" id="3.40.50.10900">
    <property type="entry name" value="PAC-like subunit"/>
    <property type="match status" value="1"/>
</dbReference>
<protein>
    <submittedName>
        <fullName evidence="1">Unannotated protein</fullName>
    </submittedName>
</protein>
<dbReference type="EMBL" id="CAEZUR010000013">
    <property type="protein sequence ID" value="CAB4602632.1"/>
    <property type="molecule type" value="Genomic_DNA"/>
</dbReference>
<gene>
    <name evidence="1" type="ORF">UFOPK1433_00046</name>
    <name evidence="2" type="ORF">UFOPK1843_00263</name>
</gene>
<sequence length="308" mass="34684">MVIVNSFGLFSVVNHQVEVPSGLRMIGSISGFTDAGQVIEQMAHNILSKLDSDLIIEFDNDELLDYRARRPTMFFEKDHLASYEPLVLGVYLVRDESGIPFLFLHGYEPDFRWEAFADSIEEIIEMYAVTDFTWVHSIPFPVPHTRPVGITVSGNRSDLIERYSEWRPETQVPGNVVHLLEYRLSRLGLPCVGFVLLVPHYLNDSDYPNAAVSGFELITAATGLVFPTDQLREEGVRFGERLNKKVEENEELSKLVANLEQGYKSDRATSFGVQISSPKAAEPNAEAIAAELEDYLANRQRNNTEDLG</sequence>
<evidence type="ECO:0000313" key="2">
    <source>
        <dbReference type="EMBL" id="CAB4602632.1"/>
    </source>
</evidence>
<dbReference type="EMBL" id="CAEZSN010000002">
    <property type="protein sequence ID" value="CAB4533356.1"/>
    <property type="molecule type" value="Genomic_DNA"/>
</dbReference>
<dbReference type="InterPro" id="IPR019151">
    <property type="entry name" value="Proteasome_assmbl_chaperone_2"/>
</dbReference>
<accession>A0A6J6B3K2</accession>
<reference evidence="1" key="1">
    <citation type="submission" date="2020-05" db="EMBL/GenBank/DDBJ databases">
        <authorList>
            <person name="Chiriac C."/>
            <person name="Salcher M."/>
            <person name="Ghai R."/>
            <person name="Kavagutti S V."/>
        </authorList>
    </citation>
    <scope>NUCLEOTIDE SEQUENCE</scope>
</reference>
<dbReference type="SUPFAM" id="SSF159659">
    <property type="entry name" value="Cgl1923-like"/>
    <property type="match status" value="1"/>
</dbReference>
<dbReference type="InterPro" id="IPR008492">
    <property type="entry name" value="Rv2714-like"/>
</dbReference>
<evidence type="ECO:0000313" key="1">
    <source>
        <dbReference type="EMBL" id="CAB4533356.1"/>
    </source>
</evidence>